<sequence>MKKVLYITILAIRLTACNLTDSIDQDPPNNLVPENVVTNEDDAKALLNGAYSQIISYTNSSYYMYSEIIPSALIGSMTINSSSDEEIFDNDILAENATVRNFWSIFYSVIDAANNTIANTEKLSNDLITPEAKKEIIGEAHFLRAMATFDALRYFGQFYDSSSNLGVILRTEPVNFVTRSIKRSSVQESYSQILSDLDYAISNAPDFTVSYRGSKTAAKALKARVLLYNGQYNEAANIADQVINEGTTSLETNFSDVFDKGYNASENILVTFRDSESDNDENNRKRFYAGRVADGWFTDLMENDPRKEASYSGTTVLKTNNENSFRPTFFIRLAEMYLIKAEGISRSTGDVEAAKIPLNKIIERADADLSTATSIEELNDNIFNQYIKEMAYENGSDWFAAIRFEKAMDLKPSITSVDQYILPIPTTEIEGNEFLTLADQNPGYE</sequence>
<gene>
    <name evidence="8" type="ORF">JM658_14310</name>
</gene>
<evidence type="ECO:0000256" key="1">
    <source>
        <dbReference type="ARBA" id="ARBA00004442"/>
    </source>
</evidence>
<evidence type="ECO:0000313" key="9">
    <source>
        <dbReference type="Proteomes" id="UP000829517"/>
    </source>
</evidence>
<dbReference type="InterPro" id="IPR012944">
    <property type="entry name" value="SusD_RagB_dom"/>
</dbReference>
<evidence type="ECO:0000256" key="5">
    <source>
        <dbReference type="ARBA" id="ARBA00023237"/>
    </source>
</evidence>
<comment type="caution">
    <text evidence="8">The sequence shown here is derived from an EMBL/GenBank/DDBJ whole genome shotgun (WGS) entry which is preliminary data.</text>
</comment>
<reference evidence="8 9" key="1">
    <citation type="submission" date="2021-01" db="EMBL/GenBank/DDBJ databases">
        <title>Genome sequencing of Joostella atrarenae M1-2 (= KCTC 23194).</title>
        <authorList>
            <person name="Zakaria M.R."/>
            <person name="Lam M.Q."/>
            <person name="Chong C.S."/>
        </authorList>
    </citation>
    <scope>NUCLEOTIDE SEQUENCE [LARGE SCALE GENOMIC DNA]</scope>
    <source>
        <strain evidence="8 9">M1-2</strain>
    </source>
</reference>
<comment type="subcellular location">
    <subcellularLocation>
        <location evidence="1">Cell outer membrane</location>
    </subcellularLocation>
</comment>
<evidence type="ECO:0000259" key="7">
    <source>
        <dbReference type="Pfam" id="PF14322"/>
    </source>
</evidence>
<accession>A0ABS9J6F5</accession>
<proteinExistence type="inferred from homology"/>
<dbReference type="Pfam" id="PF07980">
    <property type="entry name" value="SusD_RagB"/>
    <property type="match status" value="1"/>
</dbReference>
<evidence type="ECO:0000313" key="8">
    <source>
        <dbReference type="EMBL" id="MCF8716007.1"/>
    </source>
</evidence>
<dbReference type="Proteomes" id="UP000829517">
    <property type="component" value="Unassembled WGS sequence"/>
</dbReference>
<dbReference type="RefSeq" id="WP_236959972.1">
    <property type="nucleotide sequence ID" value="NZ_JAETXX010000011.1"/>
</dbReference>
<dbReference type="Gene3D" id="1.25.40.390">
    <property type="match status" value="1"/>
</dbReference>
<keyword evidence="9" id="KW-1185">Reference proteome</keyword>
<dbReference type="InterPro" id="IPR033985">
    <property type="entry name" value="SusD-like_N"/>
</dbReference>
<keyword evidence="5" id="KW-0998">Cell outer membrane</keyword>
<feature type="domain" description="RagB/SusD" evidence="6">
    <location>
        <begin position="313"/>
        <end position="407"/>
    </location>
</feature>
<dbReference type="EMBL" id="JAETXX010000011">
    <property type="protein sequence ID" value="MCF8716007.1"/>
    <property type="molecule type" value="Genomic_DNA"/>
</dbReference>
<name>A0ABS9J6F5_9FLAO</name>
<organism evidence="8 9">
    <name type="scientific">Joostella atrarenae</name>
    <dbReference type="NCBI Taxonomy" id="679257"/>
    <lineage>
        <taxon>Bacteria</taxon>
        <taxon>Pseudomonadati</taxon>
        <taxon>Bacteroidota</taxon>
        <taxon>Flavobacteriia</taxon>
        <taxon>Flavobacteriales</taxon>
        <taxon>Flavobacteriaceae</taxon>
        <taxon>Joostella</taxon>
    </lineage>
</organism>
<evidence type="ECO:0000256" key="2">
    <source>
        <dbReference type="ARBA" id="ARBA00006275"/>
    </source>
</evidence>
<evidence type="ECO:0000259" key="6">
    <source>
        <dbReference type="Pfam" id="PF07980"/>
    </source>
</evidence>
<evidence type="ECO:0000256" key="4">
    <source>
        <dbReference type="ARBA" id="ARBA00023136"/>
    </source>
</evidence>
<protein>
    <submittedName>
        <fullName evidence="8">RagB/SusD family nutrient uptake outer membrane protein</fullName>
    </submittedName>
</protein>
<evidence type="ECO:0000256" key="3">
    <source>
        <dbReference type="ARBA" id="ARBA00022729"/>
    </source>
</evidence>
<dbReference type="Pfam" id="PF14322">
    <property type="entry name" value="SusD-like_3"/>
    <property type="match status" value="1"/>
</dbReference>
<keyword evidence="3" id="KW-0732">Signal</keyword>
<dbReference type="InterPro" id="IPR011990">
    <property type="entry name" value="TPR-like_helical_dom_sf"/>
</dbReference>
<comment type="similarity">
    <text evidence="2">Belongs to the SusD family.</text>
</comment>
<dbReference type="SUPFAM" id="SSF48452">
    <property type="entry name" value="TPR-like"/>
    <property type="match status" value="1"/>
</dbReference>
<feature type="domain" description="SusD-like N-terminal" evidence="7">
    <location>
        <begin position="42"/>
        <end position="227"/>
    </location>
</feature>
<keyword evidence="4" id="KW-0472">Membrane</keyword>